<organism evidence="2 3">
    <name type="scientific">Candidatus Staskawiczbacteria bacterium RIFCSPHIGHO2_01_FULL_34_27</name>
    <dbReference type="NCBI Taxonomy" id="1802199"/>
    <lineage>
        <taxon>Bacteria</taxon>
        <taxon>Candidatus Staskawicziibacteriota</taxon>
    </lineage>
</organism>
<dbReference type="AlphaFoldDB" id="A0A1G2HJS8"/>
<dbReference type="SUPFAM" id="SSF69786">
    <property type="entry name" value="YggU-like"/>
    <property type="match status" value="1"/>
</dbReference>
<dbReference type="Gene3D" id="3.30.1200.10">
    <property type="entry name" value="YggU-like"/>
    <property type="match status" value="1"/>
</dbReference>
<evidence type="ECO:0000313" key="2">
    <source>
        <dbReference type="EMBL" id="OGZ62742.1"/>
    </source>
</evidence>
<dbReference type="EMBL" id="MHOL01000014">
    <property type="protein sequence ID" value="OGZ62742.1"/>
    <property type="molecule type" value="Genomic_DNA"/>
</dbReference>
<protein>
    <submittedName>
        <fullName evidence="2">Uncharacterized protein</fullName>
    </submittedName>
</protein>
<gene>
    <name evidence="2" type="ORF">A2639_02800</name>
</gene>
<dbReference type="Pfam" id="PF02594">
    <property type="entry name" value="DUF167"/>
    <property type="match status" value="1"/>
</dbReference>
<sequence>MKIILKAKPNSRENRIQKIDESNFVAFVKEAPQQGKANEAIIKLLAQYFKTSPLLIEIVSGRSSRTKIIIIHE</sequence>
<name>A0A1G2HJS8_9BACT</name>
<proteinExistence type="inferred from homology"/>
<comment type="similarity">
    <text evidence="1">Belongs to the UPF0235 family.</text>
</comment>
<evidence type="ECO:0000313" key="3">
    <source>
        <dbReference type="Proteomes" id="UP000178991"/>
    </source>
</evidence>
<dbReference type="InterPro" id="IPR036591">
    <property type="entry name" value="YggU-like_sf"/>
</dbReference>
<accession>A0A1G2HJS8</accession>
<dbReference type="SMART" id="SM01152">
    <property type="entry name" value="DUF167"/>
    <property type="match status" value="1"/>
</dbReference>
<dbReference type="Proteomes" id="UP000178991">
    <property type="component" value="Unassembled WGS sequence"/>
</dbReference>
<dbReference type="InterPro" id="IPR003746">
    <property type="entry name" value="DUF167"/>
</dbReference>
<evidence type="ECO:0000256" key="1">
    <source>
        <dbReference type="ARBA" id="ARBA00010364"/>
    </source>
</evidence>
<dbReference type="NCBIfam" id="TIGR00251">
    <property type="entry name" value="DUF167 family protein"/>
    <property type="match status" value="1"/>
</dbReference>
<comment type="caution">
    <text evidence="2">The sequence shown here is derived from an EMBL/GenBank/DDBJ whole genome shotgun (WGS) entry which is preliminary data.</text>
</comment>
<reference evidence="2 3" key="1">
    <citation type="journal article" date="2016" name="Nat. Commun.">
        <title>Thousands of microbial genomes shed light on interconnected biogeochemical processes in an aquifer system.</title>
        <authorList>
            <person name="Anantharaman K."/>
            <person name="Brown C.T."/>
            <person name="Hug L.A."/>
            <person name="Sharon I."/>
            <person name="Castelle C.J."/>
            <person name="Probst A.J."/>
            <person name="Thomas B.C."/>
            <person name="Singh A."/>
            <person name="Wilkins M.J."/>
            <person name="Karaoz U."/>
            <person name="Brodie E.L."/>
            <person name="Williams K.H."/>
            <person name="Hubbard S.S."/>
            <person name="Banfield J.F."/>
        </authorList>
    </citation>
    <scope>NUCLEOTIDE SEQUENCE [LARGE SCALE GENOMIC DNA]</scope>
</reference>